<keyword evidence="5" id="KW-1185">Reference proteome</keyword>
<feature type="compositionally biased region" description="Gly residues" evidence="1">
    <location>
        <begin position="150"/>
        <end position="159"/>
    </location>
</feature>
<feature type="compositionally biased region" description="Gly residues" evidence="1">
    <location>
        <begin position="174"/>
        <end position="194"/>
    </location>
</feature>
<dbReference type="PROSITE" id="PS50231">
    <property type="entry name" value="RICIN_B_LECTIN"/>
    <property type="match status" value="1"/>
</dbReference>
<feature type="domain" description="Ricin B lectin" evidence="3">
    <location>
        <begin position="238"/>
        <end position="365"/>
    </location>
</feature>
<accession>A0A5B8IR73</accession>
<dbReference type="Pfam" id="PF00652">
    <property type="entry name" value="Ricin_B_lectin"/>
    <property type="match status" value="1"/>
</dbReference>
<feature type="compositionally biased region" description="Basic and acidic residues" evidence="1">
    <location>
        <begin position="1"/>
        <end position="11"/>
    </location>
</feature>
<dbReference type="SMART" id="SM00458">
    <property type="entry name" value="RICIN"/>
    <property type="match status" value="1"/>
</dbReference>
<dbReference type="SUPFAM" id="SSF50370">
    <property type="entry name" value="Ricin B-like lectins"/>
    <property type="match status" value="1"/>
</dbReference>
<dbReference type="InterPro" id="IPR035992">
    <property type="entry name" value="Ricin_B-like_lectins"/>
</dbReference>
<dbReference type="InterPro" id="IPR000772">
    <property type="entry name" value="Ricin_B_lectin"/>
</dbReference>
<dbReference type="OrthoDB" id="4175653at2"/>
<evidence type="ECO:0000256" key="2">
    <source>
        <dbReference type="SAM" id="Phobius"/>
    </source>
</evidence>
<dbReference type="AlphaFoldDB" id="A0A5B8IR73"/>
<evidence type="ECO:0000259" key="3">
    <source>
        <dbReference type="SMART" id="SM00458"/>
    </source>
</evidence>
<reference evidence="4 5" key="1">
    <citation type="submission" date="2019-07" db="EMBL/GenBank/DDBJ databases">
        <authorList>
            <person name="Zhu P."/>
        </authorList>
    </citation>
    <scope>NUCLEOTIDE SEQUENCE [LARGE SCALE GENOMIC DNA]</scope>
    <source>
        <strain evidence="4 5">SSL-25</strain>
    </source>
</reference>
<evidence type="ECO:0000313" key="5">
    <source>
        <dbReference type="Proteomes" id="UP000320580"/>
    </source>
</evidence>
<feature type="compositionally biased region" description="Basic and acidic residues" evidence="1">
    <location>
        <begin position="29"/>
        <end position="39"/>
    </location>
</feature>
<evidence type="ECO:0000313" key="4">
    <source>
        <dbReference type="EMBL" id="QDY80129.1"/>
    </source>
</evidence>
<organism evidence="4 5">
    <name type="scientific">Streptomyces qinzhouensis</name>
    <dbReference type="NCBI Taxonomy" id="2599401"/>
    <lineage>
        <taxon>Bacteria</taxon>
        <taxon>Bacillati</taxon>
        <taxon>Actinomycetota</taxon>
        <taxon>Actinomycetes</taxon>
        <taxon>Kitasatosporales</taxon>
        <taxon>Streptomycetaceae</taxon>
        <taxon>Streptomyces</taxon>
    </lineage>
</organism>
<feature type="compositionally biased region" description="Polar residues" evidence="1">
    <location>
        <begin position="112"/>
        <end position="121"/>
    </location>
</feature>
<keyword evidence="2" id="KW-0472">Membrane</keyword>
<feature type="compositionally biased region" description="Basic and acidic residues" evidence="1">
    <location>
        <begin position="227"/>
        <end position="236"/>
    </location>
</feature>
<feature type="region of interest" description="Disordered" evidence="1">
    <location>
        <begin position="1"/>
        <end position="83"/>
    </location>
</feature>
<feature type="region of interest" description="Disordered" evidence="1">
    <location>
        <begin position="109"/>
        <end position="238"/>
    </location>
</feature>
<name>A0A5B8IR73_9ACTN</name>
<dbReference type="Proteomes" id="UP000320580">
    <property type="component" value="Chromosome"/>
</dbReference>
<evidence type="ECO:0000256" key="1">
    <source>
        <dbReference type="SAM" id="MobiDB-lite"/>
    </source>
</evidence>
<gene>
    <name evidence="4" type="ORF">FQU76_30555</name>
</gene>
<protein>
    <submittedName>
        <fullName evidence="4">Ricin-type beta-trefoil lectin domain protein</fullName>
    </submittedName>
</protein>
<feature type="transmembrane region" description="Helical" evidence="2">
    <location>
        <begin position="88"/>
        <end position="108"/>
    </location>
</feature>
<dbReference type="GO" id="GO:0030246">
    <property type="term" value="F:carbohydrate binding"/>
    <property type="evidence" value="ECO:0007669"/>
    <property type="project" value="UniProtKB-KW"/>
</dbReference>
<dbReference type="RefSeq" id="WP_146483526.1">
    <property type="nucleotide sequence ID" value="NZ_CP042266.1"/>
</dbReference>
<sequence length="365" mass="37006">MPPEPDNRSSETSEVFEPFKPSKPFKPSQRFERSERLDPSEAFETPHGFGPPLPVPAAGDAVPEELDPLVGANPAEPRRGLRPGKRGWIALAAAAAVTGLVLVTIPLMNKAGSDSGSAKNTSAAGEQGESGSGGPADVVAPEDKENGDESAGGGGGDSATGGKSEPGRKPGTSSGQGSGSGSSSGSASGSGGAAGQPPASGGGKAKKPQVEKGPAAPAKEGSSEIPRPPKLDDGKVKGPVMGFAANRCVDIVGTVVTDGTPLRLDACSGKARQRFEFRPDGKVWTLYQKKTCMDVSGGAKTDGTPVRIADCSSDPAQTFRLQTDGSLVNSESGKCVEPVNLGGSTGFRLQLQTCDGGKNQKWQIG</sequence>
<keyword evidence="2" id="KW-0812">Transmembrane</keyword>
<dbReference type="KEGG" id="sqz:FQU76_30555"/>
<proteinExistence type="predicted"/>
<keyword evidence="4" id="KW-0430">Lectin</keyword>
<dbReference type="EMBL" id="CP042266">
    <property type="protein sequence ID" value="QDY80129.1"/>
    <property type="molecule type" value="Genomic_DNA"/>
</dbReference>
<keyword evidence="2" id="KW-1133">Transmembrane helix</keyword>
<dbReference type="Gene3D" id="2.80.10.50">
    <property type="match status" value="1"/>
</dbReference>